<reference evidence="1" key="1">
    <citation type="submission" date="2023-04" db="EMBL/GenBank/DDBJ databases">
        <title>A chromosome-level genome assembly of the parasitoid wasp Eretmocerus hayati.</title>
        <authorList>
            <person name="Zhong Y."/>
            <person name="Liu S."/>
            <person name="Liu Y."/>
        </authorList>
    </citation>
    <scope>NUCLEOTIDE SEQUENCE</scope>
    <source>
        <strain evidence="1">ZJU_SS_LIU_2023</strain>
    </source>
</reference>
<evidence type="ECO:0000313" key="1">
    <source>
        <dbReference type="EMBL" id="KAJ8688585.1"/>
    </source>
</evidence>
<evidence type="ECO:0000313" key="2">
    <source>
        <dbReference type="Proteomes" id="UP001239111"/>
    </source>
</evidence>
<proteinExistence type="predicted"/>
<name>A0ACC2PY96_9HYME</name>
<sequence length="1021" mass="116152">MSGEIFSEARLRTKLKNHFGHDDYKTDLQRRAIESVYKGDRDVYVCMPTGSGKSLCFQLPAVAKENSFAIVISPLIALVKNQVDYLNSKNILAHALNSKTNKAMRTAIRTDMLSSKPKMKLLYITPELCETSTFQLLLDQVKPKVLSYFVIDEAHCLSQWGHDFRPSYRKLSQLRDRKPNVPIVALTATAAKEVREDIFKTLRMNKPLIYSTPVFRANLFYDVWFIDALPNPIEHLKVFIKQSLGSNNDSLPQEKRNCGIIYCRKKETTESLARRLSDMGISTMAYHSGLKSKERIETQDLWTSGAVPVIAATCSFGMGVDKASVRFVVHWTIPQTIAGYYQESGRAGRDGNQSFCRVYFSREEHNAISFLCQNSVDEEMNGSQYQSRQQHQQAKMKSFKEIVESFTGAKCRHALFSKYFGDPVPQCVDRCDVCKNKDLVRERVSQFESSNRYKPKSKEHFESFGLEKFDQAYTNGSAYDSDGEGSDGSARKQLEKQAKQEEKQLINEQFQLRRGRKPQPSEIRKHNLECARNACVLAAESTDIKIKGLTVDTRESFYVKISNCLMDNYNLYGNECEKALSVDDISDLARELEYNIICRAKAISTYRFLNTQMISQIQKSTKNLELSNHFKEKKKTPEDATGDRERDDNQDVADEMTNNYTTAEADNFVCGGFRTALELEKLNKNCTPHQNESPLQHTSDKPKRNFDVSSHNGFKTALEMSKIKDAEPKSTSKNSLETQEKKKPVSSRSITEFFKRKPNTAGDDSASDHNSETNSFTNGEIRVEESKCTNSKFNANDSCDNRSNEDTHKDSGSITLKDVEARADDKKDSEKRRISSFKPKVPSQNKSAKKTALLFGDDSSPESDLDNESTNNGKIQSSLKISQKSTNKSGTIGPAIDVRETDESISKQHNKFMPKMSKRVREQKDPEYSDKGASDAKRKKPNTEASKCELPESVKIHRKTFYILKPIVMEFYKSHYIPDAVKFKSIFQKIHLDVLDQKVFDQQSIRALAVKMIKSKKYLNE</sequence>
<dbReference type="Proteomes" id="UP001239111">
    <property type="component" value="Chromosome 1"/>
</dbReference>
<dbReference type="EMBL" id="CM056741">
    <property type="protein sequence ID" value="KAJ8688585.1"/>
    <property type="molecule type" value="Genomic_DNA"/>
</dbReference>
<protein>
    <submittedName>
        <fullName evidence="1">Uncharacterized protein</fullName>
    </submittedName>
</protein>
<accession>A0ACC2PY96</accession>
<gene>
    <name evidence="1" type="ORF">QAD02_024380</name>
</gene>
<keyword evidence="2" id="KW-1185">Reference proteome</keyword>
<comment type="caution">
    <text evidence="1">The sequence shown here is derived from an EMBL/GenBank/DDBJ whole genome shotgun (WGS) entry which is preliminary data.</text>
</comment>
<organism evidence="1 2">
    <name type="scientific">Eretmocerus hayati</name>
    <dbReference type="NCBI Taxonomy" id="131215"/>
    <lineage>
        <taxon>Eukaryota</taxon>
        <taxon>Metazoa</taxon>
        <taxon>Ecdysozoa</taxon>
        <taxon>Arthropoda</taxon>
        <taxon>Hexapoda</taxon>
        <taxon>Insecta</taxon>
        <taxon>Pterygota</taxon>
        <taxon>Neoptera</taxon>
        <taxon>Endopterygota</taxon>
        <taxon>Hymenoptera</taxon>
        <taxon>Apocrita</taxon>
        <taxon>Proctotrupomorpha</taxon>
        <taxon>Chalcidoidea</taxon>
        <taxon>Aphelinidae</taxon>
        <taxon>Aphelininae</taxon>
        <taxon>Eretmocerus</taxon>
    </lineage>
</organism>